<protein>
    <submittedName>
        <fullName evidence="2">Unannotated protein</fullName>
    </submittedName>
</protein>
<proteinExistence type="predicted"/>
<accession>A0A6J6GBN7</accession>
<dbReference type="AlphaFoldDB" id="A0A6J6GBN7"/>
<reference evidence="2" key="1">
    <citation type="submission" date="2020-05" db="EMBL/GenBank/DDBJ databases">
        <authorList>
            <person name="Chiriac C."/>
            <person name="Salcher M."/>
            <person name="Ghai R."/>
            <person name="Kavagutti S V."/>
        </authorList>
    </citation>
    <scope>NUCLEOTIDE SEQUENCE</scope>
</reference>
<evidence type="ECO:0000313" key="2">
    <source>
        <dbReference type="EMBL" id="CAB4598591.1"/>
    </source>
</evidence>
<keyword evidence="1" id="KW-1133">Transmembrane helix</keyword>
<keyword evidence="1" id="KW-0812">Transmembrane</keyword>
<organism evidence="2">
    <name type="scientific">freshwater metagenome</name>
    <dbReference type="NCBI Taxonomy" id="449393"/>
    <lineage>
        <taxon>unclassified sequences</taxon>
        <taxon>metagenomes</taxon>
        <taxon>ecological metagenomes</taxon>
    </lineage>
</organism>
<gene>
    <name evidence="2" type="ORF">UFOPK1788_00947</name>
</gene>
<dbReference type="EMBL" id="CAEZUE010000137">
    <property type="protein sequence ID" value="CAB4598591.1"/>
    <property type="molecule type" value="Genomic_DNA"/>
</dbReference>
<name>A0A6J6GBN7_9ZZZZ</name>
<keyword evidence="1" id="KW-0472">Membrane</keyword>
<feature type="transmembrane region" description="Helical" evidence="1">
    <location>
        <begin position="29"/>
        <end position="50"/>
    </location>
</feature>
<evidence type="ECO:0000256" key="1">
    <source>
        <dbReference type="SAM" id="Phobius"/>
    </source>
</evidence>
<sequence length="64" mass="6759">MSRFNLLAGTAADGVDPSLPESAWSLSTLGWILVLSPFIAAVIGYIAALINKKENAELVKDIVS</sequence>